<evidence type="ECO:0000313" key="3">
    <source>
        <dbReference type="Proteomes" id="UP000005239"/>
    </source>
</evidence>
<dbReference type="AlphaFoldDB" id="A0A2A6C1F2"/>
<dbReference type="PANTHER" id="PTHR21459">
    <property type="entry name" value="PROTEIN CBG08968"/>
    <property type="match status" value="1"/>
</dbReference>
<dbReference type="Proteomes" id="UP000005239">
    <property type="component" value="Unassembled WGS sequence"/>
</dbReference>
<dbReference type="OrthoDB" id="5876301at2759"/>
<feature type="compositionally biased region" description="Low complexity" evidence="1">
    <location>
        <begin position="247"/>
        <end position="258"/>
    </location>
</feature>
<dbReference type="EnsemblMetazoa" id="PPA42244.1">
    <property type="protein sequence ID" value="PPA42244.1"/>
    <property type="gene ID" value="WBGene00280613"/>
</dbReference>
<keyword evidence="3" id="KW-1185">Reference proteome</keyword>
<reference evidence="2" key="2">
    <citation type="submission" date="2022-06" db="UniProtKB">
        <authorList>
            <consortium name="EnsemblMetazoa"/>
        </authorList>
    </citation>
    <scope>IDENTIFICATION</scope>
    <source>
        <strain evidence="2">PS312</strain>
    </source>
</reference>
<evidence type="ECO:0000256" key="1">
    <source>
        <dbReference type="SAM" id="MobiDB-lite"/>
    </source>
</evidence>
<sequence>APISPSDAAAAKIIKLLESLHEKLDARPVCECNQLRQEMLEIRKMMGKKSVEQPPPPPMDTYAAVKLALNDASMYADKAKRAVWVGRPEESTPELTTASDQKAIEQLCADHPQVKGDRRKRILKIAFTDEKTRDDHFLSLIRSNRPSTVTRTPGNFVRRDLCPYELQLERKARMDAFTMNCKIGGLAYGVRDEKLIKFNGIPRPLPDGYESRPPRGYSYSSILNHTNPVINTSILIESNASLNESNVNSSSNILSSLSPMQSKPKENSSGMVVKA</sequence>
<evidence type="ECO:0000313" key="2">
    <source>
        <dbReference type="EnsemblMetazoa" id="PPA42244.1"/>
    </source>
</evidence>
<organism evidence="2 3">
    <name type="scientific">Pristionchus pacificus</name>
    <name type="common">Parasitic nematode worm</name>
    <dbReference type="NCBI Taxonomy" id="54126"/>
    <lineage>
        <taxon>Eukaryota</taxon>
        <taxon>Metazoa</taxon>
        <taxon>Ecdysozoa</taxon>
        <taxon>Nematoda</taxon>
        <taxon>Chromadorea</taxon>
        <taxon>Rhabditida</taxon>
        <taxon>Rhabditina</taxon>
        <taxon>Diplogasteromorpha</taxon>
        <taxon>Diplogasteroidea</taxon>
        <taxon>Neodiplogasteridae</taxon>
        <taxon>Pristionchus</taxon>
    </lineage>
</organism>
<feature type="region of interest" description="Disordered" evidence="1">
    <location>
        <begin position="247"/>
        <end position="275"/>
    </location>
</feature>
<reference evidence="3" key="1">
    <citation type="journal article" date="2008" name="Nat. Genet.">
        <title>The Pristionchus pacificus genome provides a unique perspective on nematode lifestyle and parasitism.</title>
        <authorList>
            <person name="Dieterich C."/>
            <person name="Clifton S.W."/>
            <person name="Schuster L.N."/>
            <person name="Chinwalla A."/>
            <person name="Delehaunty K."/>
            <person name="Dinkelacker I."/>
            <person name="Fulton L."/>
            <person name="Fulton R."/>
            <person name="Godfrey J."/>
            <person name="Minx P."/>
            <person name="Mitreva M."/>
            <person name="Roeseler W."/>
            <person name="Tian H."/>
            <person name="Witte H."/>
            <person name="Yang S.P."/>
            <person name="Wilson R.K."/>
            <person name="Sommer R.J."/>
        </authorList>
    </citation>
    <scope>NUCLEOTIDE SEQUENCE [LARGE SCALE GENOMIC DNA]</scope>
    <source>
        <strain evidence="3">PS312</strain>
    </source>
</reference>
<gene>
    <name evidence="2" type="primary">WBGene00280613</name>
</gene>
<accession>A0A8R1Z2R8</accession>
<proteinExistence type="predicted"/>
<dbReference type="PANTHER" id="PTHR21459:SF2">
    <property type="entry name" value="PROTEIN CBG08968"/>
    <property type="match status" value="1"/>
</dbReference>
<name>A0A2A6C1F2_PRIPA</name>
<protein>
    <submittedName>
        <fullName evidence="2">Uncharacterized protein</fullName>
    </submittedName>
</protein>
<accession>A0A2A6C1F2</accession>